<dbReference type="Proteomes" id="UP000198796">
    <property type="component" value="Unassembled WGS sequence"/>
</dbReference>
<evidence type="ECO:0000259" key="1">
    <source>
        <dbReference type="Pfam" id="PF01636"/>
    </source>
</evidence>
<evidence type="ECO:0000313" key="3">
    <source>
        <dbReference type="Proteomes" id="UP000198796"/>
    </source>
</evidence>
<gene>
    <name evidence="2" type="ORF">SAMN05421688_2504</name>
</gene>
<feature type="domain" description="Aminoglycoside phosphotransferase" evidence="1">
    <location>
        <begin position="55"/>
        <end position="235"/>
    </location>
</feature>
<dbReference type="STRING" id="871651.SAMN05421688_2504"/>
<keyword evidence="2" id="KW-0418">Kinase</keyword>
<dbReference type="SUPFAM" id="SSF56112">
    <property type="entry name" value="Protein kinase-like (PK-like)"/>
    <property type="match status" value="1"/>
</dbReference>
<proteinExistence type="predicted"/>
<reference evidence="2 3" key="1">
    <citation type="submission" date="2016-10" db="EMBL/GenBank/DDBJ databases">
        <authorList>
            <person name="de Groot N.N."/>
        </authorList>
    </citation>
    <scope>NUCLEOTIDE SEQUENCE [LARGE SCALE GENOMIC DNA]</scope>
    <source>
        <strain evidence="2 3">DSM 29316</strain>
    </source>
</reference>
<sequence length="314" mass="34771">MERTEEVWARIAADCGIEASRYHVRREWRKRDARRDHLVQIYASSDHEVVFKQIYRPKDEGFATALAAQKRACVAMGGDSASVPRVLAASSKDRAMIMAAVPGETAQAHLEAGGDAAEVLERAGRWIAAFHRASGPEARTFQPRFMRDHIAHLLGQLDRNEIAVANPRLFKRHAGDCIALASNFEGRETMSSATHGDMNLRNILLDGPKSAGIDFTALHSAPVGFDIARLLLHFTGLHADPAQIPEGHVVPPEALAGFFRGYTLVGPEDPSVGYLLRVRLLMDWVSIPARLRDRSFAATLRLERLRRLASRAFP</sequence>
<keyword evidence="3" id="KW-1185">Reference proteome</keyword>
<dbReference type="Pfam" id="PF01636">
    <property type="entry name" value="APH"/>
    <property type="match status" value="1"/>
</dbReference>
<dbReference type="GO" id="GO:0016301">
    <property type="term" value="F:kinase activity"/>
    <property type="evidence" value="ECO:0007669"/>
    <property type="project" value="UniProtKB-KW"/>
</dbReference>
<dbReference type="InterPro" id="IPR011009">
    <property type="entry name" value="Kinase-like_dom_sf"/>
</dbReference>
<dbReference type="RefSeq" id="WP_175501267.1">
    <property type="nucleotide sequence ID" value="NZ_FOJU01000004.1"/>
</dbReference>
<dbReference type="Gene3D" id="3.90.1200.10">
    <property type="match status" value="1"/>
</dbReference>
<evidence type="ECO:0000313" key="2">
    <source>
        <dbReference type="EMBL" id="SFB04605.1"/>
    </source>
</evidence>
<dbReference type="InterPro" id="IPR002575">
    <property type="entry name" value="Aminoglycoside_PTrfase"/>
</dbReference>
<organism evidence="2 3">
    <name type="scientific">Poseidonocella pacifica</name>
    <dbReference type="NCBI Taxonomy" id="871651"/>
    <lineage>
        <taxon>Bacteria</taxon>
        <taxon>Pseudomonadati</taxon>
        <taxon>Pseudomonadota</taxon>
        <taxon>Alphaproteobacteria</taxon>
        <taxon>Rhodobacterales</taxon>
        <taxon>Roseobacteraceae</taxon>
        <taxon>Poseidonocella</taxon>
    </lineage>
</organism>
<dbReference type="AlphaFoldDB" id="A0A1I0XU52"/>
<keyword evidence="2" id="KW-0808">Transferase</keyword>
<dbReference type="EMBL" id="FOJU01000004">
    <property type="protein sequence ID" value="SFB04605.1"/>
    <property type="molecule type" value="Genomic_DNA"/>
</dbReference>
<accession>A0A1I0XU52</accession>
<protein>
    <submittedName>
        <fullName evidence="2">Predicted kinase, aminoglycoside phosphotransferase (APT) family</fullName>
    </submittedName>
</protein>
<name>A0A1I0XU52_9RHOB</name>